<evidence type="ECO:0000256" key="2">
    <source>
        <dbReference type="ARBA" id="ARBA00022617"/>
    </source>
</evidence>
<dbReference type="EMBL" id="SOCQ01000010">
    <property type="protein sequence ID" value="TDV44593.1"/>
    <property type="molecule type" value="Genomic_DNA"/>
</dbReference>
<proteinExistence type="predicted"/>
<keyword evidence="1" id="KW-0813">Transport</keyword>
<keyword evidence="4" id="KW-0249">Electron transport</keyword>
<dbReference type="SUPFAM" id="SSF46626">
    <property type="entry name" value="Cytochrome c"/>
    <property type="match status" value="1"/>
</dbReference>
<keyword evidence="2 6" id="KW-0349">Heme</keyword>
<dbReference type="PROSITE" id="PS51007">
    <property type="entry name" value="CYTC"/>
    <property type="match status" value="1"/>
</dbReference>
<gene>
    <name evidence="9" type="ORF">EDF87_11087</name>
</gene>
<evidence type="ECO:0000256" key="3">
    <source>
        <dbReference type="ARBA" id="ARBA00022723"/>
    </source>
</evidence>
<keyword evidence="5 6" id="KW-0408">Iron</keyword>
<dbReference type="AlphaFoldDB" id="A0A4R7V562"/>
<dbReference type="GO" id="GO:0020037">
    <property type="term" value="F:heme binding"/>
    <property type="evidence" value="ECO:0007669"/>
    <property type="project" value="InterPro"/>
</dbReference>
<dbReference type="InterPro" id="IPR009056">
    <property type="entry name" value="Cyt_c-like_dom"/>
</dbReference>
<evidence type="ECO:0000256" key="1">
    <source>
        <dbReference type="ARBA" id="ARBA00022448"/>
    </source>
</evidence>
<dbReference type="InterPro" id="IPR002327">
    <property type="entry name" value="Cyt_c_1A/1B"/>
</dbReference>
<comment type="caution">
    <text evidence="9">The sequence shown here is derived from an EMBL/GenBank/DDBJ whole genome shotgun (WGS) entry which is preliminary data.</text>
</comment>
<dbReference type="GO" id="GO:0009055">
    <property type="term" value="F:electron transfer activity"/>
    <property type="evidence" value="ECO:0007669"/>
    <property type="project" value="InterPro"/>
</dbReference>
<name>A0A4R7V562_9PSED</name>
<evidence type="ECO:0000256" key="6">
    <source>
        <dbReference type="PROSITE-ProRule" id="PRU00433"/>
    </source>
</evidence>
<accession>A0A4R7V562</accession>
<dbReference type="Gene3D" id="1.10.760.10">
    <property type="entry name" value="Cytochrome c-like domain"/>
    <property type="match status" value="1"/>
</dbReference>
<feature type="region of interest" description="Disordered" evidence="7">
    <location>
        <begin position="1"/>
        <end position="24"/>
    </location>
</feature>
<dbReference type="GO" id="GO:0046872">
    <property type="term" value="F:metal ion binding"/>
    <property type="evidence" value="ECO:0007669"/>
    <property type="project" value="UniProtKB-KW"/>
</dbReference>
<evidence type="ECO:0000313" key="10">
    <source>
        <dbReference type="Proteomes" id="UP000295804"/>
    </source>
</evidence>
<reference evidence="9 10" key="1">
    <citation type="submission" date="2019-03" db="EMBL/GenBank/DDBJ databases">
        <title>Genomic analyses of the natural microbiome of Caenorhabditis elegans.</title>
        <authorList>
            <person name="Samuel B."/>
        </authorList>
    </citation>
    <scope>NUCLEOTIDE SEQUENCE [LARGE SCALE GENOMIC DNA]</scope>
    <source>
        <strain evidence="9 10">BIGb0525</strain>
    </source>
</reference>
<dbReference type="PANTHER" id="PTHR11961">
    <property type="entry name" value="CYTOCHROME C"/>
    <property type="match status" value="1"/>
</dbReference>
<protein>
    <submittedName>
        <fullName evidence="9">Cytochrome c</fullName>
    </submittedName>
</protein>
<evidence type="ECO:0000256" key="4">
    <source>
        <dbReference type="ARBA" id="ARBA00022982"/>
    </source>
</evidence>
<sequence length="151" mass="16242">MALTGKNKMLPLRRPMQTDPEPSMKNTAALSLAVILGTSLFTTLSHAAGDPEAGAKIFPRLCGGCHQVGESARPGFGPQLNGIIGRPAGTSANYVYSDAMKNSGVTWDRETLIAYLKDPKGVVPGTRMIFWGLSDEEKLDNLLAYLQTFTQ</sequence>
<evidence type="ECO:0000259" key="8">
    <source>
        <dbReference type="PROSITE" id="PS51007"/>
    </source>
</evidence>
<dbReference type="Pfam" id="PF00034">
    <property type="entry name" value="Cytochrom_C"/>
    <property type="match status" value="1"/>
</dbReference>
<evidence type="ECO:0000313" key="9">
    <source>
        <dbReference type="EMBL" id="TDV44593.1"/>
    </source>
</evidence>
<evidence type="ECO:0000256" key="5">
    <source>
        <dbReference type="ARBA" id="ARBA00023004"/>
    </source>
</evidence>
<dbReference type="InterPro" id="IPR036909">
    <property type="entry name" value="Cyt_c-like_dom_sf"/>
</dbReference>
<evidence type="ECO:0000256" key="7">
    <source>
        <dbReference type="SAM" id="MobiDB-lite"/>
    </source>
</evidence>
<feature type="domain" description="Cytochrome c" evidence="8">
    <location>
        <begin position="49"/>
        <end position="150"/>
    </location>
</feature>
<organism evidence="9 10">
    <name type="scientific">Pseudomonas helmanticensis</name>
    <dbReference type="NCBI Taxonomy" id="1471381"/>
    <lineage>
        <taxon>Bacteria</taxon>
        <taxon>Pseudomonadati</taxon>
        <taxon>Pseudomonadota</taxon>
        <taxon>Gammaproteobacteria</taxon>
        <taxon>Pseudomonadales</taxon>
        <taxon>Pseudomonadaceae</taxon>
        <taxon>Pseudomonas</taxon>
    </lineage>
</organism>
<dbReference type="PRINTS" id="PR00604">
    <property type="entry name" value="CYTCHRMECIAB"/>
</dbReference>
<keyword evidence="3 6" id="KW-0479">Metal-binding</keyword>
<dbReference type="Proteomes" id="UP000295804">
    <property type="component" value="Unassembled WGS sequence"/>
</dbReference>